<accession>A0A3B0IX82</accession>
<evidence type="ECO:0000256" key="10">
    <source>
        <dbReference type="RuleBase" id="RU004008"/>
    </source>
</evidence>
<comment type="subunit">
    <text evidence="7 9">Part of the 50S ribosomal subunit.</text>
</comment>
<evidence type="ECO:0000256" key="7">
    <source>
        <dbReference type="HAMAP-Rule" id="MF_01331"/>
    </source>
</evidence>
<protein>
    <recommendedName>
        <fullName evidence="6 7">Large ribosomal subunit protein uL22</fullName>
    </recommendedName>
</protein>
<evidence type="ECO:0000256" key="3">
    <source>
        <dbReference type="ARBA" id="ARBA00022884"/>
    </source>
</evidence>
<evidence type="ECO:0000256" key="2">
    <source>
        <dbReference type="ARBA" id="ARBA00022730"/>
    </source>
</evidence>
<dbReference type="PANTHER" id="PTHR13501:SF8">
    <property type="entry name" value="LARGE RIBOSOMAL SUBUNIT PROTEIN UL22M"/>
    <property type="match status" value="1"/>
</dbReference>
<evidence type="ECO:0000256" key="9">
    <source>
        <dbReference type="RuleBase" id="RU004006"/>
    </source>
</evidence>
<dbReference type="InterPro" id="IPR047867">
    <property type="entry name" value="Ribosomal_uL22_bac/org-type"/>
</dbReference>
<evidence type="ECO:0000256" key="8">
    <source>
        <dbReference type="RuleBase" id="RU004005"/>
    </source>
</evidence>
<dbReference type="SUPFAM" id="SSF54843">
    <property type="entry name" value="Ribosomal protein L22"/>
    <property type="match status" value="1"/>
</dbReference>
<gene>
    <name evidence="7 11" type="primary">rplV</name>
    <name evidence="11" type="ORF">WBAF_0918</name>
</gene>
<dbReference type="Gene3D" id="3.90.470.10">
    <property type="entry name" value="Ribosomal protein L22/L17"/>
    <property type="match status" value="1"/>
</dbReference>
<evidence type="ECO:0000256" key="1">
    <source>
        <dbReference type="ARBA" id="ARBA00009451"/>
    </source>
</evidence>
<comment type="similarity">
    <text evidence="1 7 8">Belongs to the universal ribosomal protein uL22 family.</text>
</comment>
<dbReference type="HAMAP" id="MF_01331_B">
    <property type="entry name" value="Ribosomal_uL22_B"/>
    <property type="match status" value="1"/>
</dbReference>
<dbReference type="NCBIfam" id="TIGR01044">
    <property type="entry name" value="rplV_bact"/>
    <property type="match status" value="1"/>
</dbReference>
<organism evidence="11">
    <name type="scientific">Wolbachia endosymbiont of Aleurodicus floccissimus</name>
    <dbReference type="NCBI Taxonomy" id="2152762"/>
    <lineage>
        <taxon>Bacteria</taxon>
        <taxon>Pseudomonadati</taxon>
        <taxon>Pseudomonadota</taxon>
        <taxon>Alphaproteobacteria</taxon>
        <taxon>Rickettsiales</taxon>
        <taxon>Anaplasmataceae</taxon>
        <taxon>Wolbachieae</taxon>
        <taxon>Wolbachia</taxon>
    </lineage>
</organism>
<proteinExistence type="inferred from homology"/>
<dbReference type="Pfam" id="PF00237">
    <property type="entry name" value="Ribosomal_L22"/>
    <property type="match status" value="1"/>
</dbReference>
<evidence type="ECO:0000313" key="11">
    <source>
        <dbReference type="EMBL" id="SPP34147.1"/>
    </source>
</evidence>
<dbReference type="AlphaFoldDB" id="A0A3B0IX82"/>
<name>A0A3B0IX82_9RICK</name>
<comment type="function">
    <text evidence="7">The globular domain of the protein is located near the polypeptide exit tunnel on the outside of the subunit, while an extended beta-hairpin is found that lines the wall of the exit tunnel in the center of the 70S ribosome.</text>
</comment>
<dbReference type="InterPro" id="IPR001063">
    <property type="entry name" value="Ribosomal_uL22"/>
</dbReference>
<dbReference type="EMBL" id="OUNF01000239">
    <property type="protein sequence ID" value="SPP34147.1"/>
    <property type="molecule type" value="Genomic_DNA"/>
</dbReference>
<reference evidence="11" key="1">
    <citation type="submission" date="2018-04" db="EMBL/GenBank/DDBJ databases">
        <authorList>
            <person name="Go L.Y."/>
            <person name="Mitchell J.A."/>
        </authorList>
    </citation>
    <scope>NUCLEOTIDE SEQUENCE</scope>
    <source>
        <strain evidence="11">WBAF</strain>
    </source>
</reference>
<keyword evidence="2 7" id="KW-0699">rRNA-binding</keyword>
<evidence type="ECO:0000256" key="4">
    <source>
        <dbReference type="ARBA" id="ARBA00022980"/>
    </source>
</evidence>
<evidence type="ECO:0000256" key="5">
    <source>
        <dbReference type="ARBA" id="ARBA00023274"/>
    </source>
</evidence>
<evidence type="ECO:0000256" key="6">
    <source>
        <dbReference type="ARBA" id="ARBA00035207"/>
    </source>
</evidence>
<dbReference type="PANTHER" id="PTHR13501">
    <property type="entry name" value="CHLOROPLAST 50S RIBOSOMAL PROTEIN L22-RELATED"/>
    <property type="match status" value="1"/>
</dbReference>
<sequence length="116" mass="13088">MKSRDIIVEAGSRILRSTPRKLNLVAGLVRNKKVSFASVQLRFCKKKAAGFIMKVLNSAIANAQNNYGLNVDNLYIKEILIGKSLTLRRVYPKAMGRANRMSKFYSNITIKLKEIV</sequence>
<dbReference type="GO" id="GO:0022625">
    <property type="term" value="C:cytosolic large ribosomal subunit"/>
    <property type="evidence" value="ECO:0007669"/>
    <property type="project" value="TreeGrafter"/>
</dbReference>
<keyword evidence="3 7" id="KW-0694">RNA-binding</keyword>
<dbReference type="GO" id="GO:0003735">
    <property type="term" value="F:structural constituent of ribosome"/>
    <property type="evidence" value="ECO:0007669"/>
    <property type="project" value="InterPro"/>
</dbReference>
<dbReference type="InterPro" id="IPR036394">
    <property type="entry name" value="Ribosomal_uL22_sf"/>
</dbReference>
<keyword evidence="4 7" id="KW-0689">Ribosomal protein</keyword>
<dbReference type="GO" id="GO:0006412">
    <property type="term" value="P:translation"/>
    <property type="evidence" value="ECO:0007669"/>
    <property type="project" value="UniProtKB-UniRule"/>
</dbReference>
<dbReference type="InterPro" id="IPR005727">
    <property type="entry name" value="Ribosomal_uL22_bac/chlpt-type"/>
</dbReference>
<dbReference type="GO" id="GO:0019843">
    <property type="term" value="F:rRNA binding"/>
    <property type="evidence" value="ECO:0007669"/>
    <property type="project" value="UniProtKB-UniRule"/>
</dbReference>
<keyword evidence="5 7" id="KW-0687">Ribonucleoprotein</keyword>
<comment type="function">
    <text evidence="7 10">This protein binds specifically to 23S rRNA; its binding is stimulated by other ribosomal proteins, e.g., L4, L17, and L20. It is important during the early stages of 50S assembly. It makes multiple contacts with different domains of the 23S rRNA in the assembled 50S subunit and ribosome.</text>
</comment>
<dbReference type="CDD" id="cd00336">
    <property type="entry name" value="Ribosomal_L22"/>
    <property type="match status" value="1"/>
</dbReference>